<sequence>MRAPKKSRKSQLPSILLRFPQDLFRLIILKLFDFPMRNFTPDEDFPGLVPAKRCLYSLLQVCRPLNLAISAILSLDHINYSAIIPARITNDYSDSSGRPSSMRPANQAQRGDAARLRCLDVLRADYVSWHIAVHKHLVALAPSMESFLKRTLCAGLKAAMVDCELQACAAYQAQLDQESLSLPEVQRLNAEIASANQKASELDVMSLSALHEPNFSRFFFEVTNSAECVLFSKTGDLIHAVKRVDIPWGMVVSRLADFVERHRCPVVPELTPELHRVGRGTLPVYIEFKHNLTSDPHCILGVSYGVPLPAARSGPVLKPSSLASRWLSHLGFLALDRHWSSPVPEGRKVPGWAYGEARGSRALVASDGAIPEQETDYQDSPDDPLFVIHSLSSLFPTQANRKAPSYSPRDFMNPRLLRRLMAILGLGELGDIDIFCDFLFTLCGQSLPEAKRFWDEVITVMATNKRRGAN</sequence>
<keyword evidence="2" id="KW-1185">Reference proteome</keyword>
<accession>A0ABQ8U8D5</accession>
<dbReference type="Proteomes" id="UP001141327">
    <property type="component" value="Unassembled WGS sequence"/>
</dbReference>
<evidence type="ECO:0000313" key="1">
    <source>
        <dbReference type="EMBL" id="KAJ4455589.1"/>
    </source>
</evidence>
<organism evidence="1 2">
    <name type="scientific">Paratrimastix pyriformis</name>
    <dbReference type="NCBI Taxonomy" id="342808"/>
    <lineage>
        <taxon>Eukaryota</taxon>
        <taxon>Metamonada</taxon>
        <taxon>Preaxostyla</taxon>
        <taxon>Paratrimastigidae</taxon>
        <taxon>Paratrimastix</taxon>
    </lineage>
</organism>
<dbReference type="EMBL" id="JAPMOS010000101">
    <property type="protein sequence ID" value="KAJ4455589.1"/>
    <property type="molecule type" value="Genomic_DNA"/>
</dbReference>
<reference evidence="1" key="1">
    <citation type="journal article" date="2022" name="bioRxiv">
        <title>Genomics of Preaxostyla Flagellates Illuminates Evolutionary Transitions and the Path Towards Mitochondrial Loss.</title>
        <authorList>
            <person name="Novak L.V.F."/>
            <person name="Treitli S.C."/>
            <person name="Pyrih J."/>
            <person name="Halakuc P."/>
            <person name="Pipaliya S.V."/>
            <person name="Vacek V."/>
            <person name="Brzon O."/>
            <person name="Soukal P."/>
            <person name="Eme L."/>
            <person name="Dacks J.B."/>
            <person name="Karnkowska A."/>
            <person name="Elias M."/>
            <person name="Hampl V."/>
        </authorList>
    </citation>
    <scope>NUCLEOTIDE SEQUENCE</scope>
    <source>
        <strain evidence="1">RCP-MX</strain>
    </source>
</reference>
<protein>
    <submittedName>
        <fullName evidence="1">Uncharacterized protein</fullName>
    </submittedName>
</protein>
<name>A0ABQ8U8D5_9EUKA</name>
<evidence type="ECO:0000313" key="2">
    <source>
        <dbReference type="Proteomes" id="UP001141327"/>
    </source>
</evidence>
<gene>
    <name evidence="1" type="ORF">PAPYR_9439</name>
</gene>
<proteinExistence type="predicted"/>
<comment type="caution">
    <text evidence="1">The sequence shown here is derived from an EMBL/GenBank/DDBJ whole genome shotgun (WGS) entry which is preliminary data.</text>
</comment>